<sequence length="756" mass="85185">MSDDIPPLIPETPPPMTKLDWEDDEDFMDLPHLALEMPSESSLSPDGGWNPIDELSLPYDGNAIDEPGGCIKLNTSPSDWSSDIVKTDQSFNSTLSEQQPSLNQDNPSIWKDKENIVPQENIKKLTSTHSCDSINEIDCKPEIKYNVSSENVIDSKKKVNDDDLCETIEQHTSDVENTKINSTLQNLPNLELQIINQEVVENNESIQPDIVISEKFSSISSSHQETLVNGHLENVNIKKLSNQSNSVQNILLDNLIIDPSDNDTKVNSSSGVFEIYNNDLSIKNNNNNSIIMKIDQEEYTDFCDYETSSSNVMNLPLPDRTSKEVTENCPNIEEKIINKQFNDEQADVSHDISIFNEKIEQNVEPINTKSTLKNLENNIINSDQNFDSEFDEFSDFHTFSISTTEKKPISTTDNDDFCDFETNAPSFKNTIISENSKFLTSNDNIDSIFKSDNQNIVNHNDNIDDNFCDFESGYSGSDFNTSRQVLDVKQNYVPKSEFLIQLDYKEFCKDAFQGDYELSDEVDLQNLDHELDESQVWQNLKDIESSPALNYNWLKSESNSVFLSSLSIDSRNILYGASWNPKMPRFAANMSNNPLEPLKASNNDATDTKISQSFSNSPLQDTVPDPEFDWKSSGLINPLDCNHTSLLDLELLDTLAPCCTNALQPQTWKTSEVVKEEGTPVQSSPESVDVFDQFFNSSLASSSDNQSIETIESPSTSVATVSLEAQRILDNLPNFDVLEKPYLAILEKESNNFFFN</sequence>
<name>A0A8B8GKV5_9HEMI</name>
<feature type="domain" description="Aftiphilin clathrin-binding box" evidence="1">
    <location>
        <begin position="534"/>
        <end position="601"/>
    </location>
</feature>
<evidence type="ECO:0000313" key="2">
    <source>
        <dbReference type="Proteomes" id="UP000694846"/>
    </source>
</evidence>
<dbReference type="InterPro" id="IPR029205">
    <property type="entry name" value="Clathrin-bd"/>
</dbReference>
<dbReference type="GO" id="GO:0030121">
    <property type="term" value="C:AP-1 adaptor complex"/>
    <property type="evidence" value="ECO:0007669"/>
    <property type="project" value="TreeGrafter"/>
</dbReference>
<dbReference type="GO" id="GO:0032588">
    <property type="term" value="C:trans-Golgi network membrane"/>
    <property type="evidence" value="ECO:0007669"/>
    <property type="project" value="InterPro"/>
</dbReference>
<dbReference type="GeneID" id="112692960"/>
<dbReference type="OrthoDB" id="5917212at2759"/>
<proteinExistence type="predicted"/>
<reference evidence="3 4" key="1">
    <citation type="submission" date="2025-04" db="UniProtKB">
        <authorList>
            <consortium name="RefSeq"/>
        </authorList>
    </citation>
    <scope>IDENTIFICATION</scope>
    <source>
        <tissue evidence="3 4">Whole body</tissue>
    </source>
</reference>
<organism evidence="2 3">
    <name type="scientific">Sipha flava</name>
    <name type="common">yellow sugarcane aphid</name>
    <dbReference type="NCBI Taxonomy" id="143950"/>
    <lineage>
        <taxon>Eukaryota</taxon>
        <taxon>Metazoa</taxon>
        <taxon>Ecdysozoa</taxon>
        <taxon>Arthropoda</taxon>
        <taxon>Hexapoda</taxon>
        <taxon>Insecta</taxon>
        <taxon>Pterygota</taxon>
        <taxon>Neoptera</taxon>
        <taxon>Paraneoptera</taxon>
        <taxon>Hemiptera</taxon>
        <taxon>Sternorrhyncha</taxon>
        <taxon>Aphidomorpha</taxon>
        <taxon>Aphidoidea</taxon>
        <taxon>Aphididae</taxon>
        <taxon>Sipha</taxon>
    </lineage>
</organism>
<evidence type="ECO:0000259" key="1">
    <source>
        <dbReference type="Pfam" id="PF15045"/>
    </source>
</evidence>
<protein>
    <submittedName>
        <fullName evidence="3 4">Aftiphilin isoform X1</fullName>
    </submittedName>
</protein>
<accession>A0A8B8GKV5</accession>
<dbReference type="AlphaFoldDB" id="A0A8B8GKV5"/>
<dbReference type="InterPro" id="IPR046359">
    <property type="entry name" value="Aftin-like"/>
</dbReference>
<dbReference type="CTD" id="41744"/>
<dbReference type="PANTHER" id="PTHR16156:SF10">
    <property type="entry name" value="AFTIPHILIN-RELATED"/>
    <property type="match status" value="1"/>
</dbReference>
<dbReference type="GO" id="GO:0030276">
    <property type="term" value="F:clathrin binding"/>
    <property type="evidence" value="ECO:0007669"/>
    <property type="project" value="InterPro"/>
</dbReference>
<dbReference type="RefSeq" id="XP_025423586.1">
    <property type="nucleotide sequence ID" value="XM_025567801.1"/>
</dbReference>
<dbReference type="Pfam" id="PF15045">
    <property type="entry name" value="Clathrin_bdg"/>
    <property type="match status" value="1"/>
</dbReference>
<evidence type="ECO:0000313" key="3">
    <source>
        <dbReference type="RefSeq" id="XP_025423585.1"/>
    </source>
</evidence>
<keyword evidence="2" id="KW-1185">Reference proteome</keyword>
<dbReference type="RefSeq" id="XP_025423585.1">
    <property type="nucleotide sequence ID" value="XM_025567800.1"/>
</dbReference>
<dbReference type="PANTHER" id="PTHR16156">
    <property type="entry name" value="AFTIPHILIN A-RELATED"/>
    <property type="match status" value="1"/>
</dbReference>
<gene>
    <name evidence="3 4" type="primary">LOC112692960</name>
</gene>
<evidence type="ECO:0000313" key="4">
    <source>
        <dbReference type="RefSeq" id="XP_025423586.1"/>
    </source>
</evidence>
<dbReference type="Proteomes" id="UP000694846">
    <property type="component" value="Unplaced"/>
</dbReference>